<name>A0AAW9RIP5_9HYPH</name>
<keyword evidence="5 7" id="KW-1133">Transmembrane helix</keyword>
<evidence type="ECO:0000256" key="6">
    <source>
        <dbReference type="ARBA" id="ARBA00023136"/>
    </source>
</evidence>
<keyword evidence="3" id="KW-1003">Cell membrane</keyword>
<dbReference type="InterPro" id="IPR055348">
    <property type="entry name" value="DctQ"/>
</dbReference>
<comment type="subcellular location">
    <subcellularLocation>
        <location evidence="7">Cell inner membrane</location>
        <topology evidence="7">Multi-pass membrane protein</topology>
    </subcellularLocation>
    <subcellularLocation>
        <location evidence="1">Cell membrane</location>
        <topology evidence="1">Multi-pass membrane protein</topology>
    </subcellularLocation>
</comment>
<evidence type="ECO:0000256" key="7">
    <source>
        <dbReference type="RuleBase" id="RU369079"/>
    </source>
</evidence>
<feature type="transmembrane region" description="Helical" evidence="7">
    <location>
        <begin position="20"/>
        <end position="44"/>
    </location>
</feature>
<dbReference type="GO" id="GO:0022857">
    <property type="term" value="F:transmembrane transporter activity"/>
    <property type="evidence" value="ECO:0007669"/>
    <property type="project" value="UniProtKB-UniRule"/>
</dbReference>
<dbReference type="Pfam" id="PF04290">
    <property type="entry name" value="DctQ"/>
    <property type="match status" value="1"/>
</dbReference>
<evidence type="ECO:0000256" key="3">
    <source>
        <dbReference type="ARBA" id="ARBA00022475"/>
    </source>
</evidence>
<evidence type="ECO:0000259" key="8">
    <source>
        <dbReference type="Pfam" id="PF04290"/>
    </source>
</evidence>
<dbReference type="GO" id="GO:0005886">
    <property type="term" value="C:plasma membrane"/>
    <property type="evidence" value="ECO:0007669"/>
    <property type="project" value="UniProtKB-SubCell"/>
</dbReference>
<evidence type="ECO:0000256" key="4">
    <source>
        <dbReference type="ARBA" id="ARBA00022692"/>
    </source>
</evidence>
<feature type="transmembrane region" description="Helical" evidence="7">
    <location>
        <begin position="135"/>
        <end position="159"/>
    </location>
</feature>
<evidence type="ECO:0000313" key="9">
    <source>
        <dbReference type="EMBL" id="MEJ8572102.1"/>
    </source>
</evidence>
<dbReference type="Proteomes" id="UP001378188">
    <property type="component" value="Unassembled WGS sequence"/>
</dbReference>
<sequence>MTPHAKADPRHWRDVAIRCLVALGAASIVLMMVHITVDIVLRALGTPIPATIEIVASYYMPLVAFLPLAWVERNRAMIVVEVFGDFYGPRMMRWSNAATALFCAAVYAALAYMSLQEALGEFETRSYLLSVTVRVPVWPAYFILPVSYLLAAVVCVWYAGEQASGRTNAPGRERL</sequence>
<protein>
    <recommendedName>
        <fullName evidence="7">TRAP transporter small permease protein</fullName>
    </recommendedName>
</protein>
<keyword evidence="7" id="KW-0997">Cell inner membrane</keyword>
<dbReference type="RefSeq" id="WP_340329800.1">
    <property type="nucleotide sequence ID" value="NZ_JAZHOF010000004.1"/>
</dbReference>
<keyword evidence="10" id="KW-1185">Reference proteome</keyword>
<evidence type="ECO:0000313" key="10">
    <source>
        <dbReference type="Proteomes" id="UP001378188"/>
    </source>
</evidence>
<comment type="subunit">
    <text evidence="7">The complex comprises the extracytoplasmic solute receptor protein and the two transmembrane proteins.</text>
</comment>
<dbReference type="AlphaFoldDB" id="A0AAW9RIP5"/>
<feature type="domain" description="Tripartite ATP-independent periplasmic transporters DctQ component" evidence="8">
    <location>
        <begin position="31"/>
        <end position="156"/>
    </location>
</feature>
<evidence type="ECO:0000256" key="1">
    <source>
        <dbReference type="ARBA" id="ARBA00004651"/>
    </source>
</evidence>
<proteinExistence type="inferred from homology"/>
<accession>A0AAW9RIP5</accession>
<comment type="caution">
    <text evidence="9">The sequence shown here is derived from an EMBL/GenBank/DDBJ whole genome shotgun (WGS) entry which is preliminary data.</text>
</comment>
<dbReference type="EMBL" id="JAZHOF010000004">
    <property type="protein sequence ID" value="MEJ8572102.1"/>
    <property type="molecule type" value="Genomic_DNA"/>
</dbReference>
<keyword evidence="2 7" id="KW-0813">Transport</keyword>
<organism evidence="9 10">
    <name type="scientific">Microbaculum marinum</name>
    <dbReference type="NCBI Taxonomy" id="1764581"/>
    <lineage>
        <taxon>Bacteria</taxon>
        <taxon>Pseudomonadati</taxon>
        <taxon>Pseudomonadota</taxon>
        <taxon>Alphaproteobacteria</taxon>
        <taxon>Hyphomicrobiales</taxon>
        <taxon>Tepidamorphaceae</taxon>
        <taxon>Microbaculum</taxon>
    </lineage>
</organism>
<keyword evidence="6 7" id="KW-0472">Membrane</keyword>
<comment type="similarity">
    <text evidence="7">Belongs to the TRAP transporter small permease family.</text>
</comment>
<feature type="transmembrane region" description="Helical" evidence="7">
    <location>
        <begin position="92"/>
        <end position="115"/>
    </location>
</feature>
<evidence type="ECO:0000256" key="2">
    <source>
        <dbReference type="ARBA" id="ARBA00022448"/>
    </source>
</evidence>
<comment type="function">
    <text evidence="7">Part of the tripartite ATP-independent periplasmic (TRAP) transport system.</text>
</comment>
<gene>
    <name evidence="9" type="ORF">V3328_11495</name>
</gene>
<feature type="transmembrane region" description="Helical" evidence="7">
    <location>
        <begin position="50"/>
        <end position="71"/>
    </location>
</feature>
<evidence type="ECO:0000256" key="5">
    <source>
        <dbReference type="ARBA" id="ARBA00022989"/>
    </source>
</evidence>
<keyword evidence="4 7" id="KW-0812">Transmembrane</keyword>
<reference evidence="9 10" key="1">
    <citation type="submission" date="2024-02" db="EMBL/GenBank/DDBJ databases">
        <title>Genome analysis and characterization of Microbaculum marinisediminis sp. nov., isolated from marine sediment.</title>
        <authorList>
            <person name="Du Z.-J."/>
            <person name="Ye Y.-Q."/>
            <person name="Zhang Z.-R."/>
            <person name="Yuan S.-M."/>
            <person name="Zhang X.-Y."/>
        </authorList>
    </citation>
    <scope>NUCLEOTIDE SEQUENCE [LARGE SCALE GENOMIC DNA]</scope>
    <source>
        <strain evidence="9 10">SDUM1044001</strain>
    </source>
</reference>